<dbReference type="EMBL" id="JAYMYQ010000009">
    <property type="protein sequence ID" value="KAK7312809.1"/>
    <property type="molecule type" value="Genomic_DNA"/>
</dbReference>
<accession>A0AAN9K9M0</accession>
<dbReference type="Proteomes" id="UP001367508">
    <property type="component" value="Unassembled WGS sequence"/>
</dbReference>
<evidence type="ECO:0000313" key="2">
    <source>
        <dbReference type="Proteomes" id="UP001367508"/>
    </source>
</evidence>
<dbReference type="AlphaFoldDB" id="A0AAN9K9M0"/>
<name>A0AAN9K9M0_CANGL</name>
<sequence>MKKLHKNINKEIRNAFNAGHSYSKQNSTTICEALNTKPTPIVVCQKEHGGGRESHTIWNHALERECVCVV</sequence>
<evidence type="ECO:0000313" key="1">
    <source>
        <dbReference type="EMBL" id="KAK7312809.1"/>
    </source>
</evidence>
<comment type="caution">
    <text evidence="1">The sequence shown here is derived from an EMBL/GenBank/DDBJ whole genome shotgun (WGS) entry which is preliminary data.</text>
</comment>
<gene>
    <name evidence="1" type="ORF">VNO77_36959</name>
</gene>
<reference evidence="1 2" key="1">
    <citation type="submission" date="2024-01" db="EMBL/GenBank/DDBJ databases">
        <title>The genomes of 5 underutilized Papilionoideae crops provide insights into root nodulation and disease resistanc.</title>
        <authorList>
            <person name="Jiang F."/>
        </authorList>
    </citation>
    <scope>NUCLEOTIDE SEQUENCE [LARGE SCALE GENOMIC DNA]</scope>
    <source>
        <strain evidence="1">LVBAO_FW01</strain>
        <tissue evidence="1">Leaves</tissue>
    </source>
</reference>
<proteinExistence type="predicted"/>
<protein>
    <submittedName>
        <fullName evidence="1">Uncharacterized protein</fullName>
    </submittedName>
</protein>
<organism evidence="1 2">
    <name type="scientific">Canavalia gladiata</name>
    <name type="common">Sword bean</name>
    <name type="synonym">Dolichos gladiatus</name>
    <dbReference type="NCBI Taxonomy" id="3824"/>
    <lineage>
        <taxon>Eukaryota</taxon>
        <taxon>Viridiplantae</taxon>
        <taxon>Streptophyta</taxon>
        <taxon>Embryophyta</taxon>
        <taxon>Tracheophyta</taxon>
        <taxon>Spermatophyta</taxon>
        <taxon>Magnoliopsida</taxon>
        <taxon>eudicotyledons</taxon>
        <taxon>Gunneridae</taxon>
        <taxon>Pentapetalae</taxon>
        <taxon>rosids</taxon>
        <taxon>fabids</taxon>
        <taxon>Fabales</taxon>
        <taxon>Fabaceae</taxon>
        <taxon>Papilionoideae</taxon>
        <taxon>50 kb inversion clade</taxon>
        <taxon>NPAAA clade</taxon>
        <taxon>indigoferoid/millettioid clade</taxon>
        <taxon>Phaseoleae</taxon>
        <taxon>Canavalia</taxon>
    </lineage>
</organism>
<keyword evidence="2" id="KW-1185">Reference proteome</keyword>